<evidence type="ECO:0000313" key="2">
    <source>
        <dbReference type="Proteomes" id="UP001213681"/>
    </source>
</evidence>
<gene>
    <name evidence="1" type="ORF">N7458_012668</name>
</gene>
<organism evidence="1 2">
    <name type="scientific">Penicillium daleae</name>
    <dbReference type="NCBI Taxonomy" id="63821"/>
    <lineage>
        <taxon>Eukaryota</taxon>
        <taxon>Fungi</taxon>
        <taxon>Dikarya</taxon>
        <taxon>Ascomycota</taxon>
        <taxon>Pezizomycotina</taxon>
        <taxon>Eurotiomycetes</taxon>
        <taxon>Eurotiomycetidae</taxon>
        <taxon>Eurotiales</taxon>
        <taxon>Aspergillaceae</taxon>
        <taxon>Penicillium</taxon>
    </lineage>
</organism>
<proteinExistence type="predicted"/>
<dbReference type="Proteomes" id="UP001213681">
    <property type="component" value="Unassembled WGS sequence"/>
</dbReference>
<name>A0AAD6BY59_9EURO</name>
<accession>A0AAD6BY59</accession>
<dbReference type="AlphaFoldDB" id="A0AAD6BY59"/>
<dbReference type="RefSeq" id="XP_056760803.1">
    <property type="nucleotide sequence ID" value="XM_056916049.1"/>
</dbReference>
<dbReference type="GeneID" id="81606292"/>
<evidence type="ECO:0000313" key="1">
    <source>
        <dbReference type="EMBL" id="KAJ5433512.1"/>
    </source>
</evidence>
<reference evidence="1" key="1">
    <citation type="submission" date="2022-12" db="EMBL/GenBank/DDBJ databases">
        <authorList>
            <person name="Petersen C."/>
        </authorList>
    </citation>
    <scope>NUCLEOTIDE SEQUENCE</scope>
    <source>
        <strain evidence="1">IBT 16125</strain>
    </source>
</reference>
<dbReference type="EMBL" id="JAPVEA010000009">
    <property type="protein sequence ID" value="KAJ5433512.1"/>
    <property type="molecule type" value="Genomic_DNA"/>
</dbReference>
<reference evidence="1" key="2">
    <citation type="journal article" date="2023" name="IMA Fungus">
        <title>Comparative genomic study of the Penicillium genus elucidates a diverse pangenome and 15 lateral gene transfer events.</title>
        <authorList>
            <person name="Petersen C."/>
            <person name="Sorensen T."/>
            <person name="Nielsen M.R."/>
            <person name="Sondergaard T.E."/>
            <person name="Sorensen J.L."/>
            <person name="Fitzpatrick D.A."/>
            <person name="Frisvad J.C."/>
            <person name="Nielsen K.L."/>
        </authorList>
    </citation>
    <scope>NUCLEOTIDE SEQUENCE</scope>
    <source>
        <strain evidence="1">IBT 16125</strain>
    </source>
</reference>
<protein>
    <submittedName>
        <fullName evidence="1">Uncharacterized protein</fullName>
    </submittedName>
</protein>
<comment type="caution">
    <text evidence="1">The sequence shown here is derived from an EMBL/GenBank/DDBJ whole genome shotgun (WGS) entry which is preliminary data.</text>
</comment>
<sequence>MRLEPISENSKAIVDTIRDLIARGVTKYSNKSSELPPDTCCYIENTPTLSGTGIDVIFVAFEAEKNDL</sequence>
<keyword evidence="2" id="KW-1185">Reference proteome</keyword>